<keyword evidence="3" id="KW-1185">Reference proteome</keyword>
<proteinExistence type="predicted"/>
<name>A0AAD1YAW5_EUPCR</name>
<evidence type="ECO:0000256" key="1">
    <source>
        <dbReference type="SAM" id="MobiDB-lite"/>
    </source>
</evidence>
<protein>
    <submittedName>
        <fullName evidence="2">Uncharacterized protein</fullName>
    </submittedName>
</protein>
<feature type="region of interest" description="Disordered" evidence="1">
    <location>
        <begin position="542"/>
        <end position="579"/>
    </location>
</feature>
<dbReference type="AlphaFoldDB" id="A0AAD1YAW5"/>
<evidence type="ECO:0000313" key="3">
    <source>
        <dbReference type="Proteomes" id="UP001295684"/>
    </source>
</evidence>
<gene>
    <name evidence="2" type="ORF">ECRASSUSDP1_LOCUS29032</name>
</gene>
<reference evidence="2" key="1">
    <citation type="submission" date="2023-07" db="EMBL/GenBank/DDBJ databases">
        <authorList>
            <consortium name="AG Swart"/>
            <person name="Singh M."/>
            <person name="Singh A."/>
            <person name="Seah K."/>
            <person name="Emmerich C."/>
        </authorList>
    </citation>
    <scope>NUCLEOTIDE SEQUENCE</scope>
    <source>
        <strain evidence="2">DP1</strain>
    </source>
</reference>
<comment type="caution">
    <text evidence="2">The sequence shown here is derived from an EMBL/GenBank/DDBJ whole genome shotgun (WGS) entry which is preliminary data.</text>
</comment>
<sequence length="579" mass="66886">MANLHPSKSLVITCRVSSPTPETPPPDTYLKLSNIQRLIQYDKEKAIGQIDNQLKQEKGMGELMRDLHNRDKAKLRRRLDEEKIKQNYSGVQMEQTLKHRRTIGDNEEDLMDRVRNFKQNEYEKLLEVEDERKKLVGKLKGSDYNVDQLAKRDRGLRENRKEQVDRILYDQDAIERERQLMMNKVSNYDPKHDPSLHPRKEVAPNLLSGYKSMPEIAPLNLKEQGREFLKLEQANKADHFKLVDKPRSKREVPPLIQMPQKQSMAPIHSHRAHRMPSTSPALPPPLPPQGFGFPGSHPHPLVGHPFGMPGMPGMPGMAAPFGPYPHPPNTIPPQFRTMIDQAKLENDRLTQELDNLKSGSGGLDNGGFGNIAQRAEEDIEKLKKTLLPNGLGGGGTNGDPFPEDFVFRQNDFRSEDLEVEERALLNLNLQEYDNLRVLSKLPANSELYRYKMDQFKEASTIRGEIEKVLHEQRLEKIRRDFEKAKYEDERKYNHERWLEEQKREILAAKLRTNNDATARLNRNQSLPDLRKAKGQILTAYDAPQSSRYQPQSSYSRQSTARNRNDYPNIPPVLSQRQRY</sequence>
<dbReference type="EMBL" id="CAMPGE010029911">
    <property type="protein sequence ID" value="CAI2387400.1"/>
    <property type="molecule type" value="Genomic_DNA"/>
</dbReference>
<organism evidence="2 3">
    <name type="scientific">Euplotes crassus</name>
    <dbReference type="NCBI Taxonomy" id="5936"/>
    <lineage>
        <taxon>Eukaryota</taxon>
        <taxon>Sar</taxon>
        <taxon>Alveolata</taxon>
        <taxon>Ciliophora</taxon>
        <taxon>Intramacronucleata</taxon>
        <taxon>Spirotrichea</taxon>
        <taxon>Hypotrichia</taxon>
        <taxon>Euplotida</taxon>
        <taxon>Euplotidae</taxon>
        <taxon>Moneuplotes</taxon>
    </lineage>
</organism>
<evidence type="ECO:0000313" key="2">
    <source>
        <dbReference type="EMBL" id="CAI2387400.1"/>
    </source>
</evidence>
<feature type="compositionally biased region" description="Low complexity" evidence="1">
    <location>
        <begin position="543"/>
        <end position="558"/>
    </location>
</feature>
<dbReference type="Proteomes" id="UP001295684">
    <property type="component" value="Unassembled WGS sequence"/>
</dbReference>
<accession>A0AAD1YAW5</accession>